<dbReference type="Gene3D" id="3.40.630.30">
    <property type="match status" value="1"/>
</dbReference>
<accession>A0ABX7V011</accession>
<dbReference type="PANTHER" id="PTHR43415:SF3">
    <property type="entry name" value="GNAT-FAMILY ACETYLTRANSFERASE"/>
    <property type="match status" value="1"/>
</dbReference>
<evidence type="ECO:0000259" key="1">
    <source>
        <dbReference type="PROSITE" id="PS51186"/>
    </source>
</evidence>
<organism evidence="2 3">
    <name type="scientific">Pseudoalteromonas viridis</name>
    <dbReference type="NCBI Taxonomy" id="339617"/>
    <lineage>
        <taxon>Bacteria</taxon>
        <taxon>Pseudomonadati</taxon>
        <taxon>Pseudomonadota</taxon>
        <taxon>Gammaproteobacteria</taxon>
        <taxon>Alteromonadales</taxon>
        <taxon>Pseudoalteromonadaceae</taxon>
        <taxon>Pseudoalteromonas</taxon>
    </lineage>
</organism>
<protein>
    <submittedName>
        <fullName evidence="2">GNAT family N-acetyltransferase</fullName>
    </submittedName>
</protein>
<feature type="domain" description="N-acetyltransferase" evidence="1">
    <location>
        <begin position="13"/>
        <end position="166"/>
    </location>
</feature>
<proteinExistence type="predicted"/>
<evidence type="ECO:0000313" key="2">
    <source>
        <dbReference type="EMBL" id="QTL34221.1"/>
    </source>
</evidence>
<dbReference type="InterPro" id="IPR000182">
    <property type="entry name" value="GNAT_dom"/>
</dbReference>
<gene>
    <name evidence="2" type="ORF">J5X90_11640</name>
</gene>
<reference evidence="2 3" key="1">
    <citation type="submission" date="2021-03" db="EMBL/GenBank/DDBJ databases">
        <title>Complete Genome of Pseudoalteromonas viridis Strain BBR56, a new biocontrol bacterial candidate.</title>
        <authorList>
            <person name="Handayani D.P."/>
            <person name="Isnansetyo A."/>
            <person name="Istiqomah I."/>
            <person name="Jumina J."/>
        </authorList>
    </citation>
    <scope>NUCLEOTIDE SEQUENCE [LARGE SCALE GENOMIC DNA]</scope>
    <source>
        <strain evidence="2 3">BBR56</strain>
    </source>
</reference>
<dbReference type="InterPro" id="IPR016181">
    <property type="entry name" value="Acyl_CoA_acyltransferase"/>
</dbReference>
<keyword evidence="3" id="KW-1185">Reference proteome</keyword>
<dbReference type="PROSITE" id="PS51186">
    <property type="entry name" value="GNAT"/>
    <property type="match status" value="1"/>
</dbReference>
<sequence>MKIDTQRFSLLELQVRDASARYLSWLGSSSGQYITNKASKITELKEYIASCRANPAVYLFGIFVKETGLHIGNIKFEFLTNDKSLVEMGILIGESEYQGKGVAAEVIRAFGLYARKQFGTQLMVLGVSRNNSKAISAYERIGFSPEPRALSSIDSEDGILMSWRLDDEL</sequence>
<dbReference type="Pfam" id="PF13302">
    <property type="entry name" value="Acetyltransf_3"/>
    <property type="match status" value="1"/>
</dbReference>
<name>A0ABX7V011_9GAMM</name>
<dbReference type="SUPFAM" id="SSF55729">
    <property type="entry name" value="Acyl-CoA N-acyltransferases (Nat)"/>
    <property type="match status" value="1"/>
</dbReference>
<dbReference type="EMBL" id="CP072425">
    <property type="protein sequence ID" value="QTL34221.1"/>
    <property type="molecule type" value="Genomic_DNA"/>
</dbReference>
<dbReference type="PANTHER" id="PTHR43415">
    <property type="entry name" value="SPERMIDINE N(1)-ACETYLTRANSFERASE"/>
    <property type="match status" value="1"/>
</dbReference>
<dbReference type="RefSeq" id="WP_209051367.1">
    <property type="nucleotide sequence ID" value="NZ_CP072425.1"/>
</dbReference>
<evidence type="ECO:0000313" key="3">
    <source>
        <dbReference type="Proteomes" id="UP000665025"/>
    </source>
</evidence>
<dbReference type="Proteomes" id="UP000665025">
    <property type="component" value="Chromosome 1"/>
</dbReference>